<dbReference type="EMBL" id="JAUHTQ010000002">
    <property type="protein sequence ID" value="MDN4492633.1"/>
    <property type="molecule type" value="Genomic_DNA"/>
</dbReference>
<dbReference type="PIRSF" id="PIRSF012608">
    <property type="entry name" value="UCP012608"/>
    <property type="match status" value="1"/>
</dbReference>
<gene>
    <name evidence="1" type="ORF">QYB95_03695</name>
</gene>
<reference evidence="1" key="1">
    <citation type="submission" date="2023-07" db="EMBL/GenBank/DDBJ databases">
        <title>Ureibacillus sp. isolated from freshwater well.</title>
        <authorList>
            <person name="Kirdat K."/>
            <person name="Bhatt A."/>
            <person name="Teware R."/>
            <person name="Bhavsar Y."/>
            <person name="Yadav A."/>
        </authorList>
    </citation>
    <scope>NUCLEOTIDE SEQUENCE</scope>
    <source>
        <strain evidence="1">BA0131</strain>
    </source>
</reference>
<dbReference type="InterPro" id="IPR011200">
    <property type="entry name" value="UCP012608"/>
</dbReference>
<accession>A0ABT8GMI3</accession>
<dbReference type="RefSeq" id="WP_301136765.1">
    <property type="nucleotide sequence ID" value="NZ_JAUHTQ010000002.1"/>
</dbReference>
<proteinExistence type="predicted"/>
<organism evidence="1 2">
    <name type="scientific">Ureibacillus aquaedulcis</name>
    <dbReference type="NCBI Taxonomy" id="3058421"/>
    <lineage>
        <taxon>Bacteria</taxon>
        <taxon>Bacillati</taxon>
        <taxon>Bacillota</taxon>
        <taxon>Bacilli</taxon>
        <taxon>Bacillales</taxon>
        <taxon>Caryophanaceae</taxon>
        <taxon>Ureibacillus</taxon>
    </lineage>
</organism>
<name>A0ABT8GMI3_9BACL</name>
<comment type="caution">
    <text evidence="1">The sequence shown here is derived from an EMBL/GenBank/DDBJ whole genome shotgun (WGS) entry which is preliminary data.</text>
</comment>
<protein>
    <submittedName>
        <fullName evidence="1">DUF2332 domain-containing protein</fullName>
    </submittedName>
</protein>
<dbReference type="Pfam" id="PF10094">
    <property type="entry name" value="DUF2332"/>
    <property type="match status" value="1"/>
</dbReference>
<evidence type="ECO:0000313" key="1">
    <source>
        <dbReference type="EMBL" id="MDN4492633.1"/>
    </source>
</evidence>
<dbReference type="Proteomes" id="UP001172743">
    <property type="component" value="Unassembled WGS sequence"/>
</dbReference>
<evidence type="ECO:0000313" key="2">
    <source>
        <dbReference type="Proteomes" id="UP001172743"/>
    </source>
</evidence>
<sequence length="340" mass="39682">MDVYTKSFEQFAESQAKGSSELYYFLSKQVIEDAELMEIIKEIPLSQPKPNLFFASMHFLVARSESELRAYYPSLTVNPLPFSDSFEHFKEFALNHKNQLIELFRSRLVQTNEVRRAAYLYPIFSGIAEQTSKSLTLIEIGTSAGLLLCPDAYNYEYIEEKTSFKIENAMASIYLKSENKGERLPNTIHSNFKINTRIGIDLNIVDLNKQDEYDWMLALIWPEHSKRRQQFIEASKIANGIQKDLYEGDLLELLPKVIQSISPENQIILFHTHVANQFPNKLKKDFELLLKDLSIARSFYHVYNNMYDADLHQDYLENGKVIKEKIFQSPDGHGRWFYWS</sequence>
<keyword evidence="2" id="KW-1185">Reference proteome</keyword>